<dbReference type="EMBL" id="JBHDIY010000002">
    <property type="protein sequence ID" value="MFL4471993.1"/>
    <property type="molecule type" value="Genomic_DNA"/>
</dbReference>
<dbReference type="PANTHER" id="PTHR30050:SF5">
    <property type="entry name" value="DNAA REGULATORY INACTIVATOR HDA"/>
    <property type="match status" value="1"/>
</dbReference>
<dbReference type="Gene3D" id="1.10.8.60">
    <property type="match status" value="1"/>
</dbReference>
<evidence type="ECO:0000313" key="2">
    <source>
        <dbReference type="Proteomes" id="UP001627408"/>
    </source>
</evidence>
<accession>A0ABW8V3N8</accession>
<reference evidence="1 2" key="1">
    <citation type="submission" date="2024-08" db="EMBL/GenBank/DDBJ databases">
        <title>Tateyamaria sp. nov., isolated from marine algae.</title>
        <authorList>
            <person name="Choi B.J."/>
            <person name="Kim J.M."/>
            <person name="Lee J.K."/>
            <person name="Choi D.G."/>
            <person name="Bayburt H."/>
            <person name="Baek J.H."/>
            <person name="Han D.M."/>
            <person name="Jeon C.O."/>
        </authorList>
    </citation>
    <scope>NUCLEOTIDE SEQUENCE [LARGE SCALE GENOMIC DNA]</scope>
    <source>
        <strain evidence="1 2">KMU-156</strain>
    </source>
</reference>
<dbReference type="RefSeq" id="WP_407593865.1">
    <property type="nucleotide sequence ID" value="NZ_JBHDIY010000002.1"/>
</dbReference>
<keyword evidence="2" id="KW-1185">Reference proteome</keyword>
<comment type="caution">
    <text evidence="1">The sequence shown here is derived from an EMBL/GenBank/DDBJ whole genome shotgun (WGS) entry which is preliminary data.</text>
</comment>
<organism evidence="1 2">
    <name type="scientific">Tateyamaria armeniaca</name>
    <dbReference type="NCBI Taxonomy" id="2518930"/>
    <lineage>
        <taxon>Bacteria</taxon>
        <taxon>Pseudomonadati</taxon>
        <taxon>Pseudomonadota</taxon>
        <taxon>Alphaproteobacteria</taxon>
        <taxon>Rhodobacterales</taxon>
        <taxon>Roseobacteraceae</taxon>
        <taxon>Tateyamaria</taxon>
    </lineage>
</organism>
<protein>
    <submittedName>
        <fullName evidence="1">Chromosomal replication initiator DnaA</fullName>
    </submittedName>
</protein>
<dbReference type="SUPFAM" id="SSF52540">
    <property type="entry name" value="P-loop containing nucleoside triphosphate hydrolases"/>
    <property type="match status" value="1"/>
</dbReference>
<dbReference type="Proteomes" id="UP001627408">
    <property type="component" value="Unassembled WGS sequence"/>
</dbReference>
<proteinExistence type="predicted"/>
<sequence length="227" mass="24107">MATQLGLDLPARAALGRDDFMVAPSNALALAMIDAWETWPLHKMVLSGPDGSGKTHLTHVWAAASGARIIAARDLTPETVEDGTTGPIAIEDVPEIADDITAQTALFHLHNLLHAAGLPLLMTGTQDPSLWHMSLPDLQSRIDAAGHAALDAPDDNLLAAVLAKLFNDRQVTPRPDVIPYLVTHMERSFDAAGRIVTMLDKASLARKKPVTRALAAELLDIDGGDGG</sequence>
<evidence type="ECO:0000313" key="1">
    <source>
        <dbReference type="EMBL" id="MFL4471993.1"/>
    </source>
</evidence>
<dbReference type="PANTHER" id="PTHR30050">
    <property type="entry name" value="CHROMOSOMAL REPLICATION INITIATOR PROTEIN DNAA"/>
    <property type="match status" value="1"/>
</dbReference>
<name>A0ABW8V3N8_9RHOB</name>
<gene>
    <name evidence="1" type="ORF">ACERZ8_19705</name>
</gene>
<dbReference type="InterPro" id="IPR027417">
    <property type="entry name" value="P-loop_NTPase"/>
</dbReference>
<dbReference type="Gene3D" id="3.40.50.300">
    <property type="entry name" value="P-loop containing nucleotide triphosphate hydrolases"/>
    <property type="match status" value="1"/>
</dbReference>